<feature type="transmembrane region" description="Helical" evidence="7">
    <location>
        <begin position="732"/>
        <end position="749"/>
    </location>
</feature>
<dbReference type="Pfam" id="PF13813">
    <property type="entry name" value="MBOAT_2"/>
    <property type="match status" value="1"/>
</dbReference>
<feature type="transmembrane region" description="Helical" evidence="7">
    <location>
        <begin position="16"/>
        <end position="37"/>
    </location>
</feature>
<evidence type="ECO:0000256" key="5">
    <source>
        <dbReference type="ARBA" id="ARBA00038359"/>
    </source>
</evidence>
<gene>
    <name evidence="10" type="ORF">K461DRAFT_314958</name>
</gene>
<evidence type="ECO:0000313" key="11">
    <source>
        <dbReference type="Proteomes" id="UP000799439"/>
    </source>
</evidence>
<feature type="region of interest" description="Disordered" evidence="6">
    <location>
        <begin position="333"/>
        <end position="360"/>
    </location>
</feature>
<keyword evidence="11" id="KW-1185">Reference proteome</keyword>
<dbReference type="Pfam" id="PF20684">
    <property type="entry name" value="Fung_rhodopsin"/>
    <property type="match status" value="1"/>
</dbReference>
<feature type="transmembrane region" description="Helical" evidence="7">
    <location>
        <begin position="49"/>
        <end position="74"/>
    </location>
</feature>
<evidence type="ECO:0000256" key="1">
    <source>
        <dbReference type="ARBA" id="ARBA00004141"/>
    </source>
</evidence>
<comment type="subcellular location">
    <subcellularLocation>
        <location evidence="1">Membrane</location>
        <topology evidence="1">Multi-pass membrane protein</topology>
    </subcellularLocation>
</comment>
<evidence type="ECO:0000259" key="9">
    <source>
        <dbReference type="Pfam" id="PF20684"/>
    </source>
</evidence>
<dbReference type="InterPro" id="IPR049326">
    <property type="entry name" value="Rhodopsin_dom_fungi"/>
</dbReference>
<feature type="region of interest" description="Disordered" evidence="6">
    <location>
        <begin position="767"/>
        <end position="786"/>
    </location>
</feature>
<dbReference type="AlphaFoldDB" id="A0A9P4IZZ6"/>
<dbReference type="OrthoDB" id="1077582at2759"/>
<protein>
    <recommendedName>
        <fullName evidence="12">Wax synthase domain-containing protein</fullName>
    </recommendedName>
</protein>
<dbReference type="PANTHER" id="PTHR33048">
    <property type="entry name" value="PTH11-LIKE INTEGRAL MEMBRANE PROTEIN (AFU_ORTHOLOGUE AFUA_5G11245)"/>
    <property type="match status" value="1"/>
</dbReference>
<accession>A0A9P4IZZ6</accession>
<feature type="domain" description="Rhodopsin" evidence="9">
    <location>
        <begin position="33"/>
        <end position="273"/>
    </location>
</feature>
<dbReference type="GO" id="GO:0016020">
    <property type="term" value="C:membrane"/>
    <property type="evidence" value="ECO:0007669"/>
    <property type="project" value="UniProtKB-SubCell"/>
</dbReference>
<feature type="transmembrane region" description="Helical" evidence="7">
    <location>
        <begin position="223"/>
        <end position="243"/>
    </location>
</feature>
<evidence type="ECO:0000256" key="3">
    <source>
        <dbReference type="ARBA" id="ARBA00022989"/>
    </source>
</evidence>
<dbReference type="InterPro" id="IPR052337">
    <property type="entry name" value="SAT4-like"/>
</dbReference>
<evidence type="ECO:0008006" key="12">
    <source>
        <dbReference type="Google" id="ProtNLM"/>
    </source>
</evidence>
<feature type="transmembrane region" description="Helical" evidence="7">
    <location>
        <begin position="794"/>
        <end position="816"/>
    </location>
</feature>
<feature type="transmembrane region" description="Helical" evidence="7">
    <location>
        <begin position="624"/>
        <end position="646"/>
    </location>
</feature>
<feature type="domain" description="Wax synthase" evidence="8">
    <location>
        <begin position="653"/>
        <end position="735"/>
    </location>
</feature>
<evidence type="ECO:0000256" key="6">
    <source>
        <dbReference type="SAM" id="MobiDB-lite"/>
    </source>
</evidence>
<dbReference type="Proteomes" id="UP000799439">
    <property type="component" value="Unassembled WGS sequence"/>
</dbReference>
<dbReference type="InterPro" id="IPR032805">
    <property type="entry name" value="Wax_synthase_dom"/>
</dbReference>
<reference evidence="10" key="1">
    <citation type="journal article" date="2020" name="Stud. Mycol.">
        <title>101 Dothideomycetes genomes: a test case for predicting lifestyles and emergence of pathogens.</title>
        <authorList>
            <person name="Haridas S."/>
            <person name="Albert R."/>
            <person name="Binder M."/>
            <person name="Bloem J."/>
            <person name="Labutti K."/>
            <person name="Salamov A."/>
            <person name="Andreopoulos B."/>
            <person name="Baker S."/>
            <person name="Barry K."/>
            <person name="Bills G."/>
            <person name="Bluhm B."/>
            <person name="Cannon C."/>
            <person name="Castanera R."/>
            <person name="Culley D."/>
            <person name="Daum C."/>
            <person name="Ezra D."/>
            <person name="Gonzalez J."/>
            <person name="Henrissat B."/>
            <person name="Kuo A."/>
            <person name="Liang C."/>
            <person name="Lipzen A."/>
            <person name="Lutzoni F."/>
            <person name="Magnuson J."/>
            <person name="Mondo S."/>
            <person name="Nolan M."/>
            <person name="Ohm R."/>
            <person name="Pangilinan J."/>
            <person name="Park H.-J."/>
            <person name="Ramirez L."/>
            <person name="Alfaro M."/>
            <person name="Sun H."/>
            <person name="Tritt A."/>
            <person name="Yoshinaga Y."/>
            <person name="Zwiers L.-H."/>
            <person name="Turgeon B."/>
            <person name="Goodwin S."/>
            <person name="Spatafora J."/>
            <person name="Crous P."/>
            <person name="Grigoriev I."/>
        </authorList>
    </citation>
    <scope>NUCLEOTIDE SEQUENCE</scope>
    <source>
        <strain evidence="10">CBS 260.36</strain>
    </source>
</reference>
<feature type="transmembrane region" description="Helical" evidence="7">
    <location>
        <begin position="108"/>
        <end position="126"/>
    </location>
</feature>
<sequence length="828" mass="92761">MDTLTLKGSKSNRRSYFGGVISLLILTTLIGLARLCVPWRAHRSWQTKDYWMLVAVILYPIMAVLCILCGRLDYAVNDLLDQPLTADTIATVLDNCIVVTKLVTALTFLHYTVLWSVKFSLLSLYHKLMWAVNKTHRCVWVVTCVSSFLLLVGSVVASVFTCGPNMTARFHPGECMDKAASRDSAIALWIGFACDLVTTVAIMCAPAWVVWNCQITLKKKISILAIMGLAVVCVAVAICRVVEVNQTIRSRNILMINNWTFWSVLESSIGNVKAPTRTMGPSCADADLLRPQTNTVSTDRPPECPSVLTVPSNTHLDDDTVFHRWDWEQEDHSAGSSQIQDLGRTSGRPNAAPPGGRGSTTAPRSLCILYGAGPTLLLCAERIPAVTVFISSLLLYIAHGFGRRSSPGQHRMYPTKIPSLNATRTRSVLSLPPLSERTPFPLYFIPLYYVFMVSSLLPRPTAARSRIVSALIVCYVTYVLTLTSGSFAADYPVYCVLASQVFQHISLMLWTVPEIQCVPKESSVDFNDTWAKLCWATVLVFSPRGVNWSHEVKGISALREKVAPSSRSRYVITRVWNLLYYLAIVAAQQRWRDHMFQDWTAENPTGITEYSWIFQVVVTWAHGMAAFAIIAASYTFIAVLFVGLGFSKPKDFPGYFGEWKNAYTIRRFWGRVWHQGLRHIFSSASDTLLKAMNIAPHTFASRYTQLFTAFILSALLHELAAILCCREDCGELFFFIGQAIIIFAEDHIVDLGRYILGHDSMDARTGLKSGTAMDKPKEPSRYSSPTQSAAQPAWYWRAIGFIWVFAWFSYSLRLYIDKQVRQGFYVSP</sequence>
<evidence type="ECO:0000256" key="4">
    <source>
        <dbReference type="ARBA" id="ARBA00023136"/>
    </source>
</evidence>
<comment type="caution">
    <text evidence="10">The sequence shown here is derived from an EMBL/GenBank/DDBJ whole genome shotgun (WGS) entry which is preliminary data.</text>
</comment>
<keyword evidence="2 7" id="KW-0812">Transmembrane</keyword>
<evidence type="ECO:0000256" key="2">
    <source>
        <dbReference type="ARBA" id="ARBA00022692"/>
    </source>
</evidence>
<feature type="transmembrane region" description="Helical" evidence="7">
    <location>
        <begin position="138"/>
        <end position="160"/>
    </location>
</feature>
<feature type="transmembrane region" description="Helical" evidence="7">
    <location>
        <begin position="706"/>
        <end position="725"/>
    </location>
</feature>
<proteinExistence type="inferred from homology"/>
<feature type="transmembrane region" description="Helical" evidence="7">
    <location>
        <begin position="467"/>
        <end position="485"/>
    </location>
</feature>
<dbReference type="PANTHER" id="PTHR33048:SF146">
    <property type="entry name" value="INTEGRAL MEMBRANE PROTEIN"/>
    <property type="match status" value="1"/>
</dbReference>
<evidence type="ECO:0000259" key="8">
    <source>
        <dbReference type="Pfam" id="PF13813"/>
    </source>
</evidence>
<organism evidence="10 11">
    <name type="scientific">Myriangium duriaei CBS 260.36</name>
    <dbReference type="NCBI Taxonomy" id="1168546"/>
    <lineage>
        <taxon>Eukaryota</taxon>
        <taxon>Fungi</taxon>
        <taxon>Dikarya</taxon>
        <taxon>Ascomycota</taxon>
        <taxon>Pezizomycotina</taxon>
        <taxon>Dothideomycetes</taxon>
        <taxon>Dothideomycetidae</taxon>
        <taxon>Myriangiales</taxon>
        <taxon>Myriangiaceae</taxon>
        <taxon>Myriangium</taxon>
    </lineage>
</organism>
<evidence type="ECO:0000256" key="7">
    <source>
        <dbReference type="SAM" id="Phobius"/>
    </source>
</evidence>
<name>A0A9P4IZZ6_9PEZI</name>
<evidence type="ECO:0000313" key="10">
    <source>
        <dbReference type="EMBL" id="KAF2149883.1"/>
    </source>
</evidence>
<comment type="similarity">
    <text evidence="5">Belongs to the SAT4 family.</text>
</comment>
<dbReference type="EMBL" id="ML996090">
    <property type="protein sequence ID" value="KAF2149883.1"/>
    <property type="molecule type" value="Genomic_DNA"/>
</dbReference>
<keyword evidence="3 7" id="KW-1133">Transmembrane helix</keyword>
<feature type="transmembrane region" description="Helical" evidence="7">
    <location>
        <begin position="186"/>
        <end position="211"/>
    </location>
</feature>
<keyword evidence="4 7" id="KW-0472">Membrane</keyword>